<evidence type="ECO:0000256" key="2">
    <source>
        <dbReference type="ARBA" id="ARBA00022741"/>
    </source>
</evidence>
<proteinExistence type="inferred from homology"/>
<dbReference type="PANTHER" id="PTHR10229">
    <property type="entry name" value="GTP-BINDING PROTEIN HFLX"/>
    <property type="match status" value="1"/>
</dbReference>
<feature type="domain" description="Hflx-type G" evidence="6">
    <location>
        <begin position="197"/>
        <end position="368"/>
    </location>
</feature>
<dbReference type="Proteomes" id="UP001407405">
    <property type="component" value="Unassembled WGS sequence"/>
</dbReference>
<protein>
    <recommendedName>
        <fullName evidence="5">GTPase HflX</fullName>
    </recommendedName>
    <alternativeName>
        <fullName evidence="5">GTP-binding protein HflX</fullName>
    </alternativeName>
</protein>
<comment type="subunit">
    <text evidence="5">Monomer. Associates with the 50S ribosomal subunit.</text>
</comment>
<accession>A0ABU9VVN4</accession>
<dbReference type="Gene3D" id="6.10.250.2860">
    <property type="match status" value="1"/>
</dbReference>
<dbReference type="Gene3D" id="3.40.50.300">
    <property type="entry name" value="P-loop containing nucleotide triphosphate hydrolases"/>
    <property type="match status" value="1"/>
</dbReference>
<comment type="function">
    <text evidence="5">GTPase that associates with the 50S ribosomal subunit and may have a role during protein synthesis or ribosome biogenesis.</text>
</comment>
<dbReference type="InterPro" id="IPR030394">
    <property type="entry name" value="G_HFLX_dom"/>
</dbReference>
<keyword evidence="1" id="KW-0479">Metal-binding</keyword>
<sequence length="430" mass="48748">MNEEQRALLVGVNLNHHPYFEYGMEELANLAAACDVTVVGRASQNLQQINKTHYIGKGKIEEVGQLVAEKEAGVVIFNDELSPSQIRNLEESLECKVIDRTMLILDIFSERAKTREAQLQVEIASLQYALPRLIGLRQSLGRQVGGVGTKNRGVGEKKLELDRRAIEERITLLHRELKELTEHRKTQRKQRQRTEIPTVALVGYTNAGKSTLMNALVEAYGEATDKQVLEKDMLFATLETAVRKIRLPENQTFLLTDTVGFVSKLPHHLVKAFRSTLEEVKEADLLIHVVDYANQDYMEQIRVTNETLEAIGVTDQAMIYAYNKMDQVTETAGRSGADKPDVIFLSAKMREGIEPLVASIREHCFGDDMICTFLFPYQQGRLVTYFNETAGVLATEHEAEGIRMTVRCRRRDADKYRQYQVSENVPSEET</sequence>
<dbReference type="PIRSF" id="PIRSF006809">
    <property type="entry name" value="GTP-binding_hflX_prd"/>
    <property type="match status" value="1"/>
</dbReference>
<dbReference type="Pfam" id="PF13167">
    <property type="entry name" value="GTP-bdg_N"/>
    <property type="match status" value="1"/>
</dbReference>
<dbReference type="RefSeq" id="WP_343186527.1">
    <property type="nucleotide sequence ID" value="NZ_JBCITM010000013.1"/>
</dbReference>
<keyword evidence="3" id="KW-0460">Magnesium</keyword>
<dbReference type="InterPro" id="IPR042108">
    <property type="entry name" value="GTPase_HflX_N_sf"/>
</dbReference>
<evidence type="ECO:0000256" key="5">
    <source>
        <dbReference type="HAMAP-Rule" id="MF_00900"/>
    </source>
</evidence>
<comment type="caution">
    <text evidence="7">The sequence shown here is derived from an EMBL/GenBank/DDBJ whole genome shotgun (WGS) entry which is preliminary data.</text>
</comment>
<dbReference type="Gene3D" id="3.40.50.11060">
    <property type="entry name" value="GTPase HflX, N-terminal domain"/>
    <property type="match status" value="1"/>
</dbReference>
<keyword evidence="5" id="KW-0963">Cytoplasm</keyword>
<dbReference type="InterPro" id="IPR006073">
    <property type="entry name" value="GTP-bd"/>
</dbReference>
<dbReference type="InterPro" id="IPR025121">
    <property type="entry name" value="GTPase_HflX_N"/>
</dbReference>
<dbReference type="PANTHER" id="PTHR10229:SF4">
    <property type="entry name" value="GTPASE HFLX"/>
    <property type="match status" value="1"/>
</dbReference>
<keyword evidence="4 5" id="KW-0342">GTP-binding</keyword>
<dbReference type="Pfam" id="PF16360">
    <property type="entry name" value="GTP-bdg_M"/>
    <property type="match status" value="1"/>
</dbReference>
<keyword evidence="2 5" id="KW-0547">Nucleotide-binding</keyword>
<evidence type="ECO:0000256" key="3">
    <source>
        <dbReference type="ARBA" id="ARBA00022842"/>
    </source>
</evidence>
<dbReference type="InterPro" id="IPR032305">
    <property type="entry name" value="GTP-bd_M"/>
</dbReference>
<reference evidence="7 8" key="1">
    <citation type="submission" date="2024-04" db="EMBL/GenBank/DDBJ databases">
        <title>Genome sequencing and metabolic network reconstruction of aminoacids and betaine degradation by Anoxynatronum sibiricum.</title>
        <authorList>
            <person name="Detkova E.N."/>
            <person name="Boltjanskaja Y.V."/>
            <person name="Mardanov A.V."/>
            <person name="Kevbrin V."/>
        </authorList>
    </citation>
    <scope>NUCLEOTIDE SEQUENCE [LARGE SCALE GENOMIC DNA]</scope>
    <source>
        <strain evidence="7 8">Z-7981</strain>
    </source>
</reference>
<name>A0ABU9VVN4_9CLOT</name>
<evidence type="ECO:0000259" key="6">
    <source>
        <dbReference type="PROSITE" id="PS51705"/>
    </source>
</evidence>
<dbReference type="Pfam" id="PF01926">
    <property type="entry name" value="MMR_HSR1"/>
    <property type="match status" value="1"/>
</dbReference>
<keyword evidence="8" id="KW-1185">Reference proteome</keyword>
<evidence type="ECO:0000313" key="7">
    <source>
        <dbReference type="EMBL" id="MEN1761229.1"/>
    </source>
</evidence>
<comment type="subcellular location">
    <subcellularLocation>
        <location evidence="5">Cytoplasm</location>
    </subcellularLocation>
    <text evidence="5">May associate with membranes.</text>
</comment>
<evidence type="ECO:0000256" key="4">
    <source>
        <dbReference type="ARBA" id="ARBA00023134"/>
    </source>
</evidence>
<dbReference type="PRINTS" id="PR00326">
    <property type="entry name" value="GTP1OBG"/>
</dbReference>
<dbReference type="PROSITE" id="PS51705">
    <property type="entry name" value="G_HFLX"/>
    <property type="match status" value="1"/>
</dbReference>
<gene>
    <name evidence="5 7" type="primary">hflX</name>
    <name evidence="7" type="ORF">AAIG11_12120</name>
</gene>
<evidence type="ECO:0000313" key="8">
    <source>
        <dbReference type="Proteomes" id="UP001407405"/>
    </source>
</evidence>
<dbReference type="CDD" id="cd01878">
    <property type="entry name" value="HflX"/>
    <property type="match status" value="1"/>
</dbReference>
<comment type="similarity">
    <text evidence="5">Belongs to the TRAFAC class OBG-HflX-like GTPase superfamily. HflX GTPase family.</text>
</comment>
<dbReference type="SUPFAM" id="SSF52540">
    <property type="entry name" value="P-loop containing nucleoside triphosphate hydrolases"/>
    <property type="match status" value="1"/>
</dbReference>
<dbReference type="InterPro" id="IPR027417">
    <property type="entry name" value="P-loop_NTPase"/>
</dbReference>
<dbReference type="EMBL" id="JBCITM010000013">
    <property type="protein sequence ID" value="MEN1761229.1"/>
    <property type="molecule type" value="Genomic_DNA"/>
</dbReference>
<dbReference type="InterPro" id="IPR016496">
    <property type="entry name" value="GTPase_HflX"/>
</dbReference>
<dbReference type="HAMAP" id="MF_00900">
    <property type="entry name" value="GTPase_HflX"/>
    <property type="match status" value="1"/>
</dbReference>
<evidence type="ECO:0000256" key="1">
    <source>
        <dbReference type="ARBA" id="ARBA00022723"/>
    </source>
</evidence>
<dbReference type="NCBIfam" id="TIGR03156">
    <property type="entry name" value="GTP_HflX"/>
    <property type="match status" value="1"/>
</dbReference>
<organism evidence="7 8">
    <name type="scientific">Anoxynatronum sibiricum</name>
    <dbReference type="NCBI Taxonomy" id="210623"/>
    <lineage>
        <taxon>Bacteria</taxon>
        <taxon>Bacillati</taxon>
        <taxon>Bacillota</taxon>
        <taxon>Clostridia</taxon>
        <taxon>Eubacteriales</taxon>
        <taxon>Clostridiaceae</taxon>
        <taxon>Anoxynatronum</taxon>
    </lineage>
</organism>